<organism evidence="1 2">
    <name type="scientific">Ilex paraguariensis</name>
    <name type="common">yerba mate</name>
    <dbReference type="NCBI Taxonomy" id="185542"/>
    <lineage>
        <taxon>Eukaryota</taxon>
        <taxon>Viridiplantae</taxon>
        <taxon>Streptophyta</taxon>
        <taxon>Embryophyta</taxon>
        <taxon>Tracheophyta</taxon>
        <taxon>Spermatophyta</taxon>
        <taxon>Magnoliopsida</taxon>
        <taxon>eudicotyledons</taxon>
        <taxon>Gunneridae</taxon>
        <taxon>Pentapetalae</taxon>
        <taxon>asterids</taxon>
        <taxon>campanulids</taxon>
        <taxon>Aquifoliales</taxon>
        <taxon>Aquifoliaceae</taxon>
        <taxon>Ilex</taxon>
    </lineage>
</organism>
<keyword evidence="2" id="KW-1185">Reference proteome</keyword>
<reference evidence="1 2" key="1">
    <citation type="submission" date="2024-02" db="EMBL/GenBank/DDBJ databases">
        <authorList>
            <person name="Vignale AGUSTIN F."/>
            <person name="Sosa J E."/>
            <person name="Modenutti C."/>
        </authorList>
    </citation>
    <scope>NUCLEOTIDE SEQUENCE [LARGE SCALE GENOMIC DNA]</scope>
</reference>
<gene>
    <name evidence="1" type="ORF">ILEXP_LOCUS1280</name>
</gene>
<sequence length="182" mass="19997">MRVAILIACVMCNLQQRLSLRTGDKIFDFLARDQAFPAARMRGIDKNLARRGNLCVHKPGTSGSQRQVKVGLESGISRSQSWGRDDSRIMRDQKVLESGTSGSLSHCRHCGIMVSGLACQPDGCGFKSGSQAKQWRQCSHSSCYVAPSLGDLLHNMELRPPPHLSVQQTLKFIQAGDGWSIN</sequence>
<proteinExistence type="predicted"/>
<comment type="caution">
    <text evidence="1">The sequence shown here is derived from an EMBL/GenBank/DDBJ whole genome shotgun (WGS) entry which is preliminary data.</text>
</comment>
<accession>A0ABC8QNU7</accession>
<dbReference type="EMBL" id="CAUOFW020000429">
    <property type="protein sequence ID" value="CAK9134345.1"/>
    <property type="molecule type" value="Genomic_DNA"/>
</dbReference>
<dbReference type="Proteomes" id="UP001642360">
    <property type="component" value="Unassembled WGS sequence"/>
</dbReference>
<evidence type="ECO:0000313" key="2">
    <source>
        <dbReference type="Proteomes" id="UP001642360"/>
    </source>
</evidence>
<dbReference type="AlphaFoldDB" id="A0ABC8QNU7"/>
<protein>
    <submittedName>
        <fullName evidence="1">Uncharacterized protein</fullName>
    </submittedName>
</protein>
<name>A0ABC8QNU7_9AQUA</name>
<evidence type="ECO:0000313" key="1">
    <source>
        <dbReference type="EMBL" id="CAK9134345.1"/>
    </source>
</evidence>